<evidence type="ECO:0000256" key="1">
    <source>
        <dbReference type="ARBA" id="ARBA00004651"/>
    </source>
</evidence>
<feature type="transmembrane region" description="Helical" evidence="8">
    <location>
        <begin position="370"/>
        <end position="388"/>
    </location>
</feature>
<keyword evidence="2" id="KW-1003">Cell membrane</keyword>
<organism evidence="11 12">
    <name type="scientific">Brachybacterium huguangmaarense</name>
    <dbReference type="NCBI Taxonomy" id="1652028"/>
    <lineage>
        <taxon>Bacteria</taxon>
        <taxon>Bacillati</taxon>
        <taxon>Actinomycetota</taxon>
        <taxon>Actinomycetes</taxon>
        <taxon>Micrococcales</taxon>
        <taxon>Dermabacteraceae</taxon>
        <taxon>Brachybacterium</taxon>
    </lineage>
</organism>
<keyword evidence="4 8" id="KW-1133">Transmembrane helix</keyword>
<dbReference type="PANTHER" id="PTHR34390">
    <property type="entry name" value="UPF0442 PROTEIN YJJB-RELATED"/>
    <property type="match status" value="1"/>
</dbReference>
<feature type="transmembrane region" description="Helical" evidence="8">
    <location>
        <begin position="219"/>
        <end position="241"/>
    </location>
</feature>
<feature type="domain" description="Threonine/serine exporter-like N-terminal" evidence="9">
    <location>
        <begin position="32"/>
        <end position="271"/>
    </location>
</feature>
<feature type="transmembrane region" description="Helical" evidence="8">
    <location>
        <begin position="343"/>
        <end position="363"/>
    </location>
</feature>
<feature type="transmembrane region" description="Helical" evidence="8">
    <location>
        <begin position="186"/>
        <end position="213"/>
    </location>
</feature>
<evidence type="ECO:0000259" key="10">
    <source>
        <dbReference type="Pfam" id="PF12821"/>
    </source>
</evidence>
<dbReference type="Pfam" id="PF12821">
    <property type="entry name" value="ThrE_2"/>
    <property type="match status" value="1"/>
</dbReference>
<comment type="similarity">
    <text evidence="6">Belongs to the ThrE exporter (TC 2.A.79) family.</text>
</comment>
<feature type="transmembrane region" description="Helical" evidence="8">
    <location>
        <begin position="317"/>
        <end position="337"/>
    </location>
</feature>
<evidence type="ECO:0000256" key="8">
    <source>
        <dbReference type="SAM" id="Phobius"/>
    </source>
</evidence>
<evidence type="ECO:0000313" key="12">
    <source>
        <dbReference type="Proteomes" id="UP001164305"/>
    </source>
</evidence>
<sequence length="435" mass="45222">MDPDAQPRPAPLPTTTSPLGAVDSLTVRSEAAAAVGSALLSGGMASYRVKAAMALTARALGLDSFSSIVTFTDITATATLGGRYRTRITQPDHVGVDVDHLARIHRMVEQLPARVSAAEIFEQLARIAARPPLYGALVNALAAGLACAAFSFLNGGGPIEMLAVLIAAIAGQAVRRTMQRRHWNHLLVTVIAAALTSGVYALAVGVPTLLGVIEPGHRGGYLAAVLFLVPGFPLITGILDIVRSDFSAGVARLTYSMMIILAAAASVWAVGIAVGMGPDSTNLLTLPLAAELPLRALATFVGVLGFAVIFNSPWRIALGAALVSLVANTLRFVMTTGEVPPQLATLAATTLVGVLAYTAARIWHIPRTSISVPAVVIMIPGFTLYTAFSLMNTGDVTGSLMLLQEAVQVILAAGFGLALAHLATSPSWRRVAHPH</sequence>
<name>A0ABY6G2C4_9MICO</name>
<proteinExistence type="inferred from homology"/>
<dbReference type="EMBL" id="CP107020">
    <property type="protein sequence ID" value="UYG17124.1"/>
    <property type="molecule type" value="Genomic_DNA"/>
</dbReference>
<gene>
    <name evidence="11" type="ORF">BRM3_01420</name>
</gene>
<evidence type="ECO:0000256" key="7">
    <source>
        <dbReference type="SAM" id="MobiDB-lite"/>
    </source>
</evidence>
<dbReference type="RefSeq" id="WP_263594333.1">
    <property type="nucleotide sequence ID" value="NZ_CP107020.1"/>
</dbReference>
<evidence type="ECO:0000313" key="11">
    <source>
        <dbReference type="EMBL" id="UYG17124.1"/>
    </source>
</evidence>
<protein>
    <submittedName>
        <fullName evidence="11">Threonine/serine exporter family protein</fullName>
    </submittedName>
</protein>
<dbReference type="Pfam" id="PF06738">
    <property type="entry name" value="ThrE"/>
    <property type="match status" value="1"/>
</dbReference>
<evidence type="ECO:0000256" key="2">
    <source>
        <dbReference type="ARBA" id="ARBA00022475"/>
    </source>
</evidence>
<keyword evidence="5 8" id="KW-0472">Membrane</keyword>
<feature type="transmembrane region" description="Helical" evidence="8">
    <location>
        <begin position="400"/>
        <end position="420"/>
    </location>
</feature>
<evidence type="ECO:0000256" key="3">
    <source>
        <dbReference type="ARBA" id="ARBA00022692"/>
    </source>
</evidence>
<evidence type="ECO:0000256" key="4">
    <source>
        <dbReference type="ARBA" id="ARBA00022989"/>
    </source>
</evidence>
<evidence type="ECO:0000259" key="9">
    <source>
        <dbReference type="Pfam" id="PF06738"/>
    </source>
</evidence>
<feature type="domain" description="Threonine/Serine exporter ThrE" evidence="10">
    <location>
        <begin position="296"/>
        <end position="421"/>
    </location>
</feature>
<keyword evidence="3 8" id="KW-0812">Transmembrane</keyword>
<dbReference type="PANTHER" id="PTHR34390:SF2">
    <property type="entry name" value="SUCCINATE TRANSPORTER SUBUNIT YJJP-RELATED"/>
    <property type="match status" value="1"/>
</dbReference>
<keyword evidence="12" id="KW-1185">Reference proteome</keyword>
<evidence type="ECO:0000256" key="6">
    <source>
        <dbReference type="ARBA" id="ARBA00034125"/>
    </source>
</evidence>
<feature type="transmembrane region" description="Helical" evidence="8">
    <location>
        <begin position="294"/>
        <end position="310"/>
    </location>
</feature>
<feature type="compositionally biased region" description="Pro residues" evidence="7">
    <location>
        <begin position="1"/>
        <end position="12"/>
    </location>
</feature>
<reference evidence="11" key="1">
    <citation type="submission" date="2022-10" db="EMBL/GenBank/DDBJ databases">
        <title>Whole-Genome Sequencing of Brachybacterium huguangmaarense BRM-3, Isolated from Betula schmidtii.</title>
        <authorList>
            <person name="Haam D."/>
        </authorList>
    </citation>
    <scope>NUCLEOTIDE SEQUENCE</scope>
    <source>
        <strain evidence="11">BRM-3</strain>
    </source>
</reference>
<feature type="transmembrane region" description="Helical" evidence="8">
    <location>
        <begin position="158"/>
        <end position="174"/>
    </location>
</feature>
<feature type="region of interest" description="Disordered" evidence="7">
    <location>
        <begin position="1"/>
        <end position="20"/>
    </location>
</feature>
<evidence type="ECO:0000256" key="5">
    <source>
        <dbReference type="ARBA" id="ARBA00023136"/>
    </source>
</evidence>
<dbReference type="InterPro" id="IPR010619">
    <property type="entry name" value="ThrE-like_N"/>
</dbReference>
<accession>A0ABY6G2C4</accession>
<comment type="subcellular location">
    <subcellularLocation>
        <location evidence="1">Cell membrane</location>
        <topology evidence="1">Multi-pass membrane protein</topology>
    </subcellularLocation>
</comment>
<dbReference type="InterPro" id="IPR050539">
    <property type="entry name" value="ThrE_Dicarb/AminoAcid_Exp"/>
</dbReference>
<feature type="transmembrane region" description="Helical" evidence="8">
    <location>
        <begin position="253"/>
        <end position="274"/>
    </location>
</feature>
<dbReference type="InterPro" id="IPR024528">
    <property type="entry name" value="ThrE_2"/>
</dbReference>
<dbReference type="Proteomes" id="UP001164305">
    <property type="component" value="Chromosome"/>
</dbReference>